<dbReference type="InterPro" id="IPR014245">
    <property type="entry name" value="Spore_III_AF"/>
</dbReference>
<dbReference type="OrthoDB" id="2375554at2"/>
<evidence type="ECO:0000313" key="2">
    <source>
        <dbReference type="EMBL" id="RGC43693.1"/>
    </source>
</evidence>
<reference evidence="3 4" key="1">
    <citation type="submission" date="2018-08" db="EMBL/GenBank/DDBJ databases">
        <title>A genome reference for cultivated species of the human gut microbiota.</title>
        <authorList>
            <person name="Zou Y."/>
            <person name="Xue W."/>
            <person name="Luo G."/>
        </authorList>
    </citation>
    <scope>NUCLEOTIDE SEQUENCE [LARGE SCALE GENOMIC DNA]</scope>
    <source>
        <strain evidence="1 3">AF45-17</strain>
        <strain evidence="2 4">AM28-39</strain>
    </source>
</reference>
<dbReference type="Proteomes" id="UP000260773">
    <property type="component" value="Unassembled WGS sequence"/>
</dbReference>
<proteinExistence type="predicted"/>
<organism evidence="1 3">
    <name type="scientific">Coprococcus catus</name>
    <dbReference type="NCBI Taxonomy" id="116085"/>
    <lineage>
        <taxon>Bacteria</taxon>
        <taxon>Bacillati</taxon>
        <taxon>Bacillota</taxon>
        <taxon>Clostridia</taxon>
        <taxon>Lachnospirales</taxon>
        <taxon>Lachnospiraceae</taxon>
        <taxon>Coprococcus</taxon>
    </lineage>
</organism>
<accession>A0A3E2TMK1</accession>
<dbReference type="EMBL" id="QVEP01000024">
    <property type="protein sequence ID" value="RGB79525.1"/>
    <property type="molecule type" value="Genomic_DNA"/>
</dbReference>
<evidence type="ECO:0008006" key="5">
    <source>
        <dbReference type="Google" id="ProtNLM"/>
    </source>
</evidence>
<protein>
    <recommendedName>
        <fullName evidence="5">Stage III sporulation protein AF</fullName>
    </recommendedName>
</protein>
<keyword evidence="4" id="KW-1185">Reference proteome</keyword>
<name>A0A3E2TMK1_9FIRM</name>
<evidence type="ECO:0000313" key="3">
    <source>
        <dbReference type="Proteomes" id="UP000260773"/>
    </source>
</evidence>
<gene>
    <name evidence="1" type="ORF">DW070_10220</name>
    <name evidence="2" type="ORF">DW747_15245</name>
</gene>
<evidence type="ECO:0000313" key="4">
    <source>
        <dbReference type="Proteomes" id="UP000261231"/>
    </source>
</evidence>
<dbReference type="EMBL" id="QVFD01000022">
    <property type="protein sequence ID" value="RGC43693.1"/>
    <property type="molecule type" value="Genomic_DNA"/>
</dbReference>
<dbReference type="AlphaFoldDB" id="A0A3E2TMK1"/>
<sequence>MEGADMEQLLVWVKKLAVFMILCSYMEHLLPAQYKRYFHMCTGLILILMITSPLRQVLQGNIGSEVSCLLENLRTGSQVYQMKGEDGKRYQAYYMKQYKAAMTEQIKNLADMSGLRAEEIRLSVNEDVSSDSYGCPTEVSMHVLSEDGMEADNGSKKQFRQLLSQQLGMAESQIHFGYSG</sequence>
<evidence type="ECO:0000313" key="1">
    <source>
        <dbReference type="EMBL" id="RGB79525.1"/>
    </source>
</evidence>
<dbReference type="Proteomes" id="UP000261231">
    <property type="component" value="Unassembled WGS sequence"/>
</dbReference>
<dbReference type="Pfam" id="PF09581">
    <property type="entry name" value="Spore_III_AF"/>
    <property type="match status" value="1"/>
</dbReference>
<comment type="caution">
    <text evidence="1">The sequence shown here is derived from an EMBL/GenBank/DDBJ whole genome shotgun (WGS) entry which is preliminary data.</text>
</comment>